<accession>A0A645AQ71</accession>
<dbReference type="SUPFAM" id="SSF50998">
    <property type="entry name" value="Quinoprotein alcohol dehydrogenase-like"/>
    <property type="match status" value="1"/>
</dbReference>
<dbReference type="InterPro" id="IPR011047">
    <property type="entry name" value="Quinoprotein_ADH-like_sf"/>
</dbReference>
<reference evidence="1" key="1">
    <citation type="submission" date="2019-08" db="EMBL/GenBank/DDBJ databases">
        <authorList>
            <person name="Kucharzyk K."/>
            <person name="Murdoch R.W."/>
            <person name="Higgins S."/>
            <person name="Loffler F."/>
        </authorList>
    </citation>
    <scope>NUCLEOTIDE SEQUENCE</scope>
</reference>
<dbReference type="EMBL" id="VSSQ01015086">
    <property type="protein sequence ID" value="MPM55046.1"/>
    <property type="molecule type" value="Genomic_DNA"/>
</dbReference>
<comment type="caution">
    <text evidence="1">The sequence shown here is derived from an EMBL/GenBank/DDBJ whole genome shotgun (WGS) entry which is preliminary data.</text>
</comment>
<protein>
    <submittedName>
        <fullName evidence="1">Uncharacterized protein</fullName>
    </submittedName>
</protein>
<sequence length="269" mass="30266">MVLADFADGTEFHFRNVFFLPQGMDTVYSNYQVHKAPKAIFGNGKKISFGGNPASRYSEHTVTSLYEWNPQGDLILYQLDTNGSFTQSESYPGLVPRTTYREFFFYDDDKFIGVGTNNQIFMFKIENYELTFVKSGTNNYFGTGFTSPKFIPGKGFFYAISASGTMNAWYVSNQAVLGSPTNTAVATNFLYDPITLFESKYIVAVDTQGYLWSIPISSIGAHRGLNKIGSGWNKFVKLITVGQKLIAVDANGEFYEFDFNATDNYWVIE</sequence>
<name>A0A645AQ71_9ZZZZ</name>
<dbReference type="AlphaFoldDB" id="A0A645AQ71"/>
<gene>
    <name evidence="1" type="ORF">SDC9_101831</name>
</gene>
<organism evidence="1">
    <name type="scientific">bioreactor metagenome</name>
    <dbReference type="NCBI Taxonomy" id="1076179"/>
    <lineage>
        <taxon>unclassified sequences</taxon>
        <taxon>metagenomes</taxon>
        <taxon>ecological metagenomes</taxon>
    </lineage>
</organism>
<evidence type="ECO:0000313" key="1">
    <source>
        <dbReference type="EMBL" id="MPM55046.1"/>
    </source>
</evidence>
<proteinExistence type="predicted"/>